<dbReference type="Gene3D" id="3.60.40.10">
    <property type="entry name" value="PPM-type phosphatase domain"/>
    <property type="match status" value="1"/>
</dbReference>
<dbReference type="Proteomes" id="UP001501844">
    <property type="component" value="Unassembled WGS sequence"/>
</dbReference>
<feature type="transmembrane region" description="Helical" evidence="2">
    <location>
        <begin position="110"/>
        <end position="132"/>
    </location>
</feature>
<dbReference type="SUPFAM" id="SSF55781">
    <property type="entry name" value="GAF domain-like"/>
    <property type="match status" value="1"/>
</dbReference>
<organism evidence="4 5">
    <name type="scientific">Nibribacter koreensis</name>
    <dbReference type="NCBI Taxonomy" id="1084519"/>
    <lineage>
        <taxon>Bacteria</taxon>
        <taxon>Pseudomonadati</taxon>
        <taxon>Bacteroidota</taxon>
        <taxon>Cytophagia</taxon>
        <taxon>Cytophagales</taxon>
        <taxon>Hymenobacteraceae</taxon>
        <taxon>Nibribacter</taxon>
    </lineage>
</organism>
<dbReference type="SMART" id="SM00331">
    <property type="entry name" value="PP2C_SIG"/>
    <property type="match status" value="1"/>
</dbReference>
<reference evidence="5" key="1">
    <citation type="journal article" date="2019" name="Int. J. Syst. Evol. Microbiol.">
        <title>The Global Catalogue of Microorganisms (GCM) 10K type strain sequencing project: providing services to taxonomists for standard genome sequencing and annotation.</title>
        <authorList>
            <consortium name="The Broad Institute Genomics Platform"/>
            <consortium name="The Broad Institute Genome Sequencing Center for Infectious Disease"/>
            <person name="Wu L."/>
            <person name="Ma J."/>
        </authorList>
    </citation>
    <scope>NUCLEOTIDE SEQUENCE [LARGE SCALE GENOMIC DNA]</scope>
    <source>
        <strain evidence="5">JCM 17917</strain>
    </source>
</reference>
<dbReference type="PANTHER" id="PTHR43156:SF2">
    <property type="entry name" value="STAGE II SPORULATION PROTEIN E"/>
    <property type="match status" value="1"/>
</dbReference>
<comment type="caution">
    <text evidence="4">The sequence shown here is derived from an EMBL/GenBank/DDBJ whole genome shotgun (WGS) entry which is preliminary data.</text>
</comment>
<feature type="transmembrane region" description="Helical" evidence="2">
    <location>
        <begin position="209"/>
        <end position="229"/>
    </location>
</feature>
<dbReference type="InterPro" id="IPR001932">
    <property type="entry name" value="PPM-type_phosphatase-like_dom"/>
</dbReference>
<keyword evidence="5" id="KW-1185">Reference proteome</keyword>
<feature type="domain" description="PPM-type phosphatase" evidence="3">
    <location>
        <begin position="465"/>
        <end position="685"/>
    </location>
</feature>
<feature type="transmembrane region" description="Helical" evidence="2">
    <location>
        <begin position="80"/>
        <end position="98"/>
    </location>
</feature>
<protein>
    <recommendedName>
        <fullName evidence="3">PPM-type phosphatase domain-containing protein</fullName>
    </recommendedName>
</protein>
<evidence type="ECO:0000313" key="4">
    <source>
        <dbReference type="EMBL" id="GAA4305316.1"/>
    </source>
</evidence>
<name>A0ABP8FJL5_9BACT</name>
<feature type="transmembrane region" description="Helical" evidence="2">
    <location>
        <begin position="244"/>
        <end position="267"/>
    </location>
</feature>
<keyword evidence="2" id="KW-0472">Membrane</keyword>
<keyword evidence="2" id="KW-0812">Transmembrane</keyword>
<dbReference type="RefSeq" id="WP_345165177.1">
    <property type="nucleotide sequence ID" value="NZ_BAABGX010000002.1"/>
</dbReference>
<evidence type="ECO:0000259" key="3">
    <source>
        <dbReference type="SMART" id="SM00331"/>
    </source>
</evidence>
<sequence length="692" mass="79562">MPYTKRIKRLSFLTGSVSWVLLLVNILFLARQVHEGERNAASPYLSNLLSVIFLVSVFLYQRQGMKVQKNPQFTSPLWKLFVKGGLSAYLCMLLQVGYPSLQTYWVNSPYLLDIFYQIVFGFLAYFLAKAFYTWRQFVLYHKTKDLESQWKWFEILVGLSLLVPLFNVEYMNHIFLILDLGLLMAYGLYMSVHLRWVAYLNLERKWGSILLLMAILVSVVLFANFLFQYADSPELVVDYTDNPFILLTLSFVFCYALASLLVALFSLPTSQVFEQKNADLLNFQRLSQTIQQGRSEEEVYAMLFESAIKASGADAAWLDLKEDSKKSLPLRNESPPDPIVQSIKKAFKELKTDSTQLSENKIFMNGDLLHHPAFKELRLPFQSMMVIPLASPKVEYGHLYLLREVSQGFDADTVSVVQTFTNQTILTIENLRLVTESLQNERYKEELKIASLVQDRLIPKTFPTDTWFEISSYSQAAKEVGGDFYDFLQLSESRIAIIIGDVSGKGISAAFHMAQMKGIFHGLMQQDMLPDEFMVQANSALSRCLERTSFITSALYIIDYKMQGVSFARAGHCHTLYYNSMTEDTFYFQTEGLGLGIVRDKSYAKRIHRLHYDYNPGDVMVIYTDGIVEARSPEQDEYGEERLKYMLSQTYHLEAEDIKSAIINDVSEFSNDILYDDQTLLVIKFKPPQPKI</sequence>
<gene>
    <name evidence="4" type="ORF">GCM10023183_19390</name>
</gene>
<feature type="transmembrane region" description="Helical" evidence="2">
    <location>
        <begin position="174"/>
        <end position="197"/>
    </location>
</feature>
<evidence type="ECO:0000313" key="5">
    <source>
        <dbReference type="Proteomes" id="UP001501844"/>
    </source>
</evidence>
<feature type="transmembrane region" description="Helical" evidence="2">
    <location>
        <begin position="152"/>
        <end position="168"/>
    </location>
</feature>
<keyword evidence="1" id="KW-0378">Hydrolase</keyword>
<evidence type="ECO:0000256" key="1">
    <source>
        <dbReference type="ARBA" id="ARBA00022801"/>
    </source>
</evidence>
<feature type="transmembrane region" description="Helical" evidence="2">
    <location>
        <begin position="12"/>
        <end position="30"/>
    </location>
</feature>
<dbReference type="InterPro" id="IPR029016">
    <property type="entry name" value="GAF-like_dom_sf"/>
</dbReference>
<dbReference type="PANTHER" id="PTHR43156">
    <property type="entry name" value="STAGE II SPORULATION PROTEIN E-RELATED"/>
    <property type="match status" value="1"/>
</dbReference>
<feature type="transmembrane region" description="Helical" evidence="2">
    <location>
        <begin position="42"/>
        <end position="60"/>
    </location>
</feature>
<evidence type="ECO:0000256" key="2">
    <source>
        <dbReference type="SAM" id="Phobius"/>
    </source>
</evidence>
<dbReference type="EMBL" id="BAABGX010000002">
    <property type="protein sequence ID" value="GAA4305316.1"/>
    <property type="molecule type" value="Genomic_DNA"/>
</dbReference>
<keyword evidence="2" id="KW-1133">Transmembrane helix</keyword>
<dbReference type="SUPFAM" id="SSF81606">
    <property type="entry name" value="PP2C-like"/>
    <property type="match status" value="1"/>
</dbReference>
<dbReference type="Gene3D" id="3.30.450.40">
    <property type="match status" value="1"/>
</dbReference>
<accession>A0ABP8FJL5</accession>
<dbReference type="Pfam" id="PF07228">
    <property type="entry name" value="SpoIIE"/>
    <property type="match status" value="1"/>
</dbReference>
<dbReference type="InterPro" id="IPR036457">
    <property type="entry name" value="PPM-type-like_dom_sf"/>
</dbReference>
<proteinExistence type="predicted"/>
<dbReference type="InterPro" id="IPR052016">
    <property type="entry name" value="Bact_Sigma-Reg"/>
</dbReference>